<dbReference type="InterPro" id="IPR045341">
    <property type="entry name" value="DUF6532"/>
</dbReference>
<evidence type="ECO:0000313" key="3">
    <source>
        <dbReference type="Proteomes" id="UP001049176"/>
    </source>
</evidence>
<name>A0A9P7RLK2_9AGAR</name>
<sequence length="226" mass="24690">MSDQPSEIRSVIQHAMKSAIIELVYRDAYPDPVDGVRKICKTLLTSALNHTRPMQGLQFIKEHIKSPDHGFTDSLGRVFSSIHSEAKNVAERCILGYDLTGTKSVCIEHVEVLLAQENYAYPGTWVTGSDGAAITRTSNRGKLYASPPIIACMQGLYKWFHPYQQPDVFAASNKDHPGELEPPGLVALAATALSVTGKQVKCVAVTSMCCLNSVVNSLSLPLQSFR</sequence>
<dbReference type="KEGG" id="more:E1B28_002966"/>
<dbReference type="EMBL" id="CM032191">
    <property type="protein sequence ID" value="KAG7085405.1"/>
    <property type="molecule type" value="Genomic_DNA"/>
</dbReference>
<evidence type="ECO:0000313" key="2">
    <source>
        <dbReference type="EMBL" id="KAG7085405.1"/>
    </source>
</evidence>
<comment type="caution">
    <text evidence="2">The sequence shown here is derived from an EMBL/GenBank/DDBJ whole genome shotgun (WGS) entry which is preliminary data.</text>
</comment>
<reference evidence="2" key="1">
    <citation type="journal article" date="2021" name="Genome Biol. Evol.">
        <title>The assembled and annotated genome of the fairy-ring fungus Marasmius oreades.</title>
        <authorList>
            <person name="Hiltunen M."/>
            <person name="Ament-Velasquez S.L."/>
            <person name="Johannesson H."/>
        </authorList>
    </citation>
    <scope>NUCLEOTIDE SEQUENCE</scope>
    <source>
        <strain evidence="2">03SP1</strain>
    </source>
</reference>
<dbReference type="GeneID" id="66072042"/>
<proteinExistence type="predicted"/>
<keyword evidence="3" id="KW-1185">Reference proteome</keyword>
<dbReference type="RefSeq" id="XP_043001876.1">
    <property type="nucleotide sequence ID" value="XM_043159922.1"/>
</dbReference>
<dbReference type="OrthoDB" id="3225557at2759"/>
<protein>
    <recommendedName>
        <fullName evidence="1">DUF6532 domain-containing protein</fullName>
    </recommendedName>
</protein>
<dbReference type="Pfam" id="PF20149">
    <property type="entry name" value="DUF6532"/>
    <property type="match status" value="1"/>
</dbReference>
<dbReference type="AlphaFoldDB" id="A0A9P7RLK2"/>
<gene>
    <name evidence="2" type="ORF">E1B28_002966</name>
</gene>
<organism evidence="2 3">
    <name type="scientific">Marasmius oreades</name>
    <name type="common">fairy-ring Marasmius</name>
    <dbReference type="NCBI Taxonomy" id="181124"/>
    <lineage>
        <taxon>Eukaryota</taxon>
        <taxon>Fungi</taxon>
        <taxon>Dikarya</taxon>
        <taxon>Basidiomycota</taxon>
        <taxon>Agaricomycotina</taxon>
        <taxon>Agaricomycetes</taxon>
        <taxon>Agaricomycetidae</taxon>
        <taxon>Agaricales</taxon>
        <taxon>Marasmiineae</taxon>
        <taxon>Marasmiaceae</taxon>
        <taxon>Marasmius</taxon>
    </lineage>
</organism>
<feature type="domain" description="DUF6532" evidence="1">
    <location>
        <begin position="22"/>
        <end position="193"/>
    </location>
</feature>
<accession>A0A9P7RLK2</accession>
<evidence type="ECO:0000259" key="1">
    <source>
        <dbReference type="Pfam" id="PF20149"/>
    </source>
</evidence>
<dbReference type="Proteomes" id="UP001049176">
    <property type="component" value="Chromosome 11"/>
</dbReference>